<comment type="similarity">
    <text evidence="1 4">Belongs to the plant dirigent protein family.</text>
</comment>
<dbReference type="InterPro" id="IPR004265">
    <property type="entry name" value="Dirigent"/>
</dbReference>
<organism evidence="5 6">
    <name type="scientific">Dendrobium catenatum</name>
    <dbReference type="NCBI Taxonomy" id="906689"/>
    <lineage>
        <taxon>Eukaryota</taxon>
        <taxon>Viridiplantae</taxon>
        <taxon>Streptophyta</taxon>
        <taxon>Embryophyta</taxon>
        <taxon>Tracheophyta</taxon>
        <taxon>Spermatophyta</taxon>
        <taxon>Magnoliopsida</taxon>
        <taxon>Liliopsida</taxon>
        <taxon>Asparagales</taxon>
        <taxon>Orchidaceae</taxon>
        <taxon>Epidendroideae</taxon>
        <taxon>Malaxideae</taxon>
        <taxon>Dendrobiinae</taxon>
        <taxon>Dendrobium</taxon>
    </lineage>
</organism>
<dbReference type="AlphaFoldDB" id="A0A2I0VSE6"/>
<evidence type="ECO:0000313" key="6">
    <source>
        <dbReference type="Proteomes" id="UP000233837"/>
    </source>
</evidence>
<reference evidence="5 6" key="1">
    <citation type="journal article" date="2016" name="Sci. Rep.">
        <title>The Dendrobium catenatum Lindl. genome sequence provides insights into polysaccharide synthase, floral development and adaptive evolution.</title>
        <authorList>
            <person name="Zhang G.Q."/>
            <person name="Xu Q."/>
            <person name="Bian C."/>
            <person name="Tsai W.C."/>
            <person name="Yeh C.M."/>
            <person name="Liu K.W."/>
            <person name="Yoshida K."/>
            <person name="Zhang L.S."/>
            <person name="Chang S.B."/>
            <person name="Chen F."/>
            <person name="Shi Y."/>
            <person name="Su Y.Y."/>
            <person name="Zhang Y.Q."/>
            <person name="Chen L.J."/>
            <person name="Yin Y."/>
            <person name="Lin M."/>
            <person name="Huang H."/>
            <person name="Deng H."/>
            <person name="Wang Z.W."/>
            <person name="Zhu S.L."/>
            <person name="Zhao X."/>
            <person name="Deng C."/>
            <person name="Niu S.C."/>
            <person name="Huang J."/>
            <person name="Wang M."/>
            <person name="Liu G.H."/>
            <person name="Yang H.J."/>
            <person name="Xiao X.J."/>
            <person name="Hsiao Y.Y."/>
            <person name="Wu W.L."/>
            <person name="Chen Y.Y."/>
            <person name="Mitsuda N."/>
            <person name="Ohme-Takagi M."/>
            <person name="Luo Y.B."/>
            <person name="Van de Peer Y."/>
            <person name="Liu Z.J."/>
        </authorList>
    </citation>
    <scope>NUCLEOTIDE SEQUENCE [LARGE SCALE GENOMIC DNA]</scope>
    <source>
        <tissue evidence="5">The whole plant</tissue>
    </source>
</reference>
<reference evidence="5 6" key="2">
    <citation type="journal article" date="2017" name="Nature">
        <title>The Apostasia genome and the evolution of orchids.</title>
        <authorList>
            <person name="Zhang G.Q."/>
            <person name="Liu K.W."/>
            <person name="Li Z."/>
            <person name="Lohaus R."/>
            <person name="Hsiao Y.Y."/>
            <person name="Niu S.C."/>
            <person name="Wang J.Y."/>
            <person name="Lin Y.C."/>
            <person name="Xu Q."/>
            <person name="Chen L.J."/>
            <person name="Yoshida K."/>
            <person name="Fujiwara S."/>
            <person name="Wang Z.W."/>
            <person name="Zhang Y.Q."/>
            <person name="Mitsuda N."/>
            <person name="Wang M."/>
            <person name="Liu G.H."/>
            <person name="Pecoraro L."/>
            <person name="Huang H.X."/>
            <person name="Xiao X.J."/>
            <person name="Lin M."/>
            <person name="Wu X.Y."/>
            <person name="Wu W.L."/>
            <person name="Chen Y.Y."/>
            <person name="Chang S.B."/>
            <person name="Sakamoto S."/>
            <person name="Ohme-Takagi M."/>
            <person name="Yagi M."/>
            <person name="Zeng S.J."/>
            <person name="Shen C.Y."/>
            <person name="Yeh C.M."/>
            <person name="Luo Y.B."/>
            <person name="Tsai W.C."/>
            <person name="Van de Peer Y."/>
            <person name="Liu Z.J."/>
        </authorList>
    </citation>
    <scope>NUCLEOTIDE SEQUENCE [LARGE SCALE GENOMIC DNA]</scope>
    <source>
        <tissue evidence="5">The whole plant</tissue>
    </source>
</reference>
<dbReference type="InterPro" id="IPR044859">
    <property type="entry name" value="Allene_oxi_cyc_Dirigent"/>
</dbReference>
<keyword evidence="4" id="KW-0052">Apoplast</keyword>
<evidence type="ECO:0000256" key="4">
    <source>
        <dbReference type="RuleBase" id="RU363099"/>
    </source>
</evidence>
<keyword evidence="3 4" id="KW-0964">Secreted</keyword>
<evidence type="ECO:0000313" key="5">
    <source>
        <dbReference type="EMBL" id="PKU66334.1"/>
    </source>
</evidence>
<dbReference type="GO" id="GO:0009699">
    <property type="term" value="P:phenylpropanoid biosynthetic process"/>
    <property type="evidence" value="ECO:0007669"/>
    <property type="project" value="UniProtKB-ARBA"/>
</dbReference>
<comment type="subunit">
    <text evidence="2 4">Homodimer.</text>
</comment>
<dbReference type="Pfam" id="PF03018">
    <property type="entry name" value="Dirigent"/>
    <property type="match status" value="1"/>
</dbReference>
<dbReference type="EMBL" id="KZ503277">
    <property type="protein sequence ID" value="PKU66334.1"/>
    <property type="molecule type" value="Genomic_DNA"/>
</dbReference>
<evidence type="ECO:0000256" key="2">
    <source>
        <dbReference type="ARBA" id="ARBA00011738"/>
    </source>
</evidence>
<name>A0A2I0VSE6_9ASPA</name>
<evidence type="ECO:0000256" key="3">
    <source>
        <dbReference type="ARBA" id="ARBA00022525"/>
    </source>
</evidence>
<dbReference type="Proteomes" id="UP000233837">
    <property type="component" value="Unassembled WGS sequence"/>
</dbReference>
<comment type="function">
    <text evidence="4">Dirigent proteins impart stereoselectivity on the phenoxy radical-coupling reaction, yielding optically active lignans from two molecules of coniferyl alcohol in the biosynthesis of lignans, flavonolignans, and alkaloids and thus plays a central role in plant secondary metabolism.</text>
</comment>
<dbReference type="GO" id="GO:0048046">
    <property type="term" value="C:apoplast"/>
    <property type="evidence" value="ECO:0007669"/>
    <property type="project" value="UniProtKB-SubCell"/>
</dbReference>
<accession>A0A2I0VSE6</accession>
<dbReference type="Gene3D" id="2.40.480.10">
    <property type="entry name" value="Allene oxide cyclase-like"/>
    <property type="match status" value="1"/>
</dbReference>
<sequence length="103" mass="10617">MIDDPLTEGPDRNSKLLGHAQGIYALASQEEAGLLMAMNLAFVSGDFNDSSLAVLGRNTVLSNVREMPVVGGSGKFCFAMGYVLATAAELDAAAGGNYNEGGC</sequence>
<gene>
    <name evidence="5" type="ORF">MA16_Dca015239</name>
</gene>
<dbReference type="PANTHER" id="PTHR21495">
    <property type="entry name" value="NUCLEOPORIN-RELATED"/>
    <property type="match status" value="1"/>
</dbReference>
<evidence type="ECO:0000256" key="1">
    <source>
        <dbReference type="ARBA" id="ARBA00010746"/>
    </source>
</evidence>
<comment type="subcellular location">
    <subcellularLocation>
        <location evidence="4">Secreted</location>
        <location evidence="4">Extracellular space</location>
        <location evidence="4">Apoplast</location>
    </subcellularLocation>
</comment>
<protein>
    <recommendedName>
        <fullName evidence="4">Dirigent protein</fullName>
    </recommendedName>
</protein>
<keyword evidence="6" id="KW-1185">Reference proteome</keyword>
<proteinExistence type="inferred from homology"/>